<dbReference type="SUPFAM" id="SSF88697">
    <property type="entry name" value="PUA domain-like"/>
    <property type="match status" value="1"/>
</dbReference>
<proteinExistence type="predicted"/>
<dbReference type="PROSITE" id="PS50890">
    <property type="entry name" value="PUA"/>
    <property type="match status" value="1"/>
</dbReference>
<dbReference type="SUPFAM" id="SSF88802">
    <property type="entry name" value="Pre-PUA domain"/>
    <property type="match status" value="1"/>
</dbReference>
<name>A0AAE3HAG3_9EURY</name>
<protein>
    <submittedName>
        <fullName evidence="2">Pseudouridine synthase</fullName>
    </submittedName>
</protein>
<dbReference type="EMBL" id="JTEO01000004">
    <property type="protein sequence ID" value="MCQ6962731.1"/>
    <property type="molecule type" value="Genomic_DNA"/>
</dbReference>
<dbReference type="InterPro" id="IPR036974">
    <property type="entry name" value="PUA_sf"/>
</dbReference>
<dbReference type="InterPro" id="IPR029402">
    <property type="entry name" value="TGT_C2"/>
</dbReference>
<sequence>MQTNDKNLARVRIMADFQFGKGCGDILFPDSVTFRLSKTKRVRQVFNSNDHIATVRASDGMFTLGIEGARSLHDFLPGPHKRVVVCEDAVPFVSQGKTTFAKHVTSIDPELRAGDEVIVVSGSDELLATGQLLLSPEEILVLDRGMAVDVRRGRDQA</sequence>
<dbReference type="InterPro" id="IPR004521">
    <property type="entry name" value="Uncharacterised_CHP00451"/>
</dbReference>
<dbReference type="InterPro" id="IPR002478">
    <property type="entry name" value="PUA"/>
</dbReference>
<dbReference type="Gene3D" id="2.30.130.10">
    <property type="entry name" value="PUA domain"/>
    <property type="match status" value="1"/>
</dbReference>
<dbReference type="GO" id="GO:0003723">
    <property type="term" value="F:RNA binding"/>
    <property type="evidence" value="ECO:0007669"/>
    <property type="project" value="InterPro"/>
</dbReference>
<gene>
    <name evidence="2" type="ORF">PV02_06385</name>
</gene>
<dbReference type="SMART" id="SM00359">
    <property type="entry name" value="PUA"/>
    <property type="match status" value="1"/>
</dbReference>
<dbReference type="InterPro" id="IPR038250">
    <property type="entry name" value="TGT_C2_sf"/>
</dbReference>
<keyword evidence="3" id="KW-1185">Reference proteome</keyword>
<dbReference type="RefSeq" id="WP_256622558.1">
    <property type="nucleotide sequence ID" value="NZ_JTEO01000004.1"/>
</dbReference>
<dbReference type="CDD" id="cd21149">
    <property type="entry name" value="PUA_archaeosine_TGT"/>
    <property type="match status" value="1"/>
</dbReference>
<feature type="domain" description="PUA" evidence="1">
    <location>
        <begin position="81"/>
        <end position="155"/>
    </location>
</feature>
<evidence type="ECO:0000313" key="2">
    <source>
        <dbReference type="EMBL" id="MCQ6962731.1"/>
    </source>
</evidence>
<dbReference type="AlphaFoldDB" id="A0AAE3HAG3"/>
<comment type="caution">
    <text evidence="2">The sequence shown here is derived from an EMBL/GenBank/DDBJ whole genome shotgun (WGS) entry which is preliminary data.</text>
</comment>
<dbReference type="Pfam" id="PF01472">
    <property type="entry name" value="PUA"/>
    <property type="match status" value="1"/>
</dbReference>
<dbReference type="InterPro" id="IPR015947">
    <property type="entry name" value="PUA-like_sf"/>
</dbReference>
<evidence type="ECO:0000313" key="3">
    <source>
        <dbReference type="Proteomes" id="UP001206983"/>
    </source>
</evidence>
<dbReference type="NCBIfam" id="TIGR00451">
    <property type="entry name" value="unchar_dom_2"/>
    <property type="match status" value="1"/>
</dbReference>
<evidence type="ECO:0000259" key="1">
    <source>
        <dbReference type="SMART" id="SM00359"/>
    </source>
</evidence>
<dbReference type="Proteomes" id="UP001206983">
    <property type="component" value="Unassembled WGS sequence"/>
</dbReference>
<reference evidence="2 3" key="1">
    <citation type="journal article" date="2011" name="Appl. Environ. Microbiol.">
        <title>Methanogenic archaea isolated from Taiwan's Chelungpu fault.</title>
        <authorList>
            <person name="Wu S.Y."/>
            <person name="Lai M.C."/>
        </authorList>
    </citation>
    <scope>NUCLEOTIDE SEQUENCE [LARGE SCALE GENOMIC DNA]</scope>
    <source>
        <strain evidence="2 3">St545Mb</strain>
    </source>
</reference>
<dbReference type="Pfam" id="PF14810">
    <property type="entry name" value="TGT_C2"/>
    <property type="match status" value="1"/>
</dbReference>
<organism evidence="2 3">
    <name type="scientific">Methanolobus chelungpuianus</name>
    <dbReference type="NCBI Taxonomy" id="502115"/>
    <lineage>
        <taxon>Archaea</taxon>
        <taxon>Methanobacteriati</taxon>
        <taxon>Methanobacteriota</taxon>
        <taxon>Stenosarchaea group</taxon>
        <taxon>Methanomicrobia</taxon>
        <taxon>Methanosarcinales</taxon>
        <taxon>Methanosarcinaceae</taxon>
        <taxon>Methanolobus</taxon>
    </lineage>
</organism>
<dbReference type="Gene3D" id="3.10.450.90">
    <property type="entry name" value="ArcTGT, C2 domain"/>
    <property type="match status" value="1"/>
</dbReference>
<accession>A0AAE3HAG3</accession>